<dbReference type="EMBL" id="CM029044">
    <property type="protein sequence ID" value="KAG2606753.1"/>
    <property type="molecule type" value="Genomic_DNA"/>
</dbReference>
<dbReference type="AlphaFoldDB" id="A0A8T0TBZ0"/>
<dbReference type="Proteomes" id="UP000823388">
    <property type="component" value="Chromosome 4N"/>
</dbReference>
<sequence length="182" mass="19379">MLHPARLAEAACPCCTSTSASIQPHEHLCHRPTARLAGRSPGEPHHRSPAARAPPPSQELLLAPSSLTVRPPLGHASSQPCRSSPAARAPRPQDLSPSPQLTRALTLGPRLAGVAQPRGLVRKQRAHVGRRPAAPQTRDGAGLLEEQRVATQGSMQEGDGKIRRRSGMNSFDHFLGACPSRI</sequence>
<evidence type="ECO:0000313" key="3">
    <source>
        <dbReference type="Proteomes" id="UP000823388"/>
    </source>
</evidence>
<proteinExistence type="predicted"/>
<name>A0A8T0TBZ0_PANVG</name>
<accession>A0A8T0TBZ0</accession>
<protein>
    <submittedName>
        <fullName evidence="2">Uncharacterized protein</fullName>
    </submittedName>
</protein>
<evidence type="ECO:0000256" key="1">
    <source>
        <dbReference type="SAM" id="MobiDB-lite"/>
    </source>
</evidence>
<keyword evidence="3" id="KW-1185">Reference proteome</keyword>
<comment type="caution">
    <text evidence="2">The sequence shown here is derived from an EMBL/GenBank/DDBJ whole genome shotgun (WGS) entry which is preliminary data.</text>
</comment>
<organism evidence="2 3">
    <name type="scientific">Panicum virgatum</name>
    <name type="common">Blackwell switchgrass</name>
    <dbReference type="NCBI Taxonomy" id="38727"/>
    <lineage>
        <taxon>Eukaryota</taxon>
        <taxon>Viridiplantae</taxon>
        <taxon>Streptophyta</taxon>
        <taxon>Embryophyta</taxon>
        <taxon>Tracheophyta</taxon>
        <taxon>Spermatophyta</taxon>
        <taxon>Magnoliopsida</taxon>
        <taxon>Liliopsida</taxon>
        <taxon>Poales</taxon>
        <taxon>Poaceae</taxon>
        <taxon>PACMAD clade</taxon>
        <taxon>Panicoideae</taxon>
        <taxon>Panicodae</taxon>
        <taxon>Paniceae</taxon>
        <taxon>Panicinae</taxon>
        <taxon>Panicum</taxon>
        <taxon>Panicum sect. Hiantes</taxon>
    </lineage>
</organism>
<reference evidence="2" key="1">
    <citation type="submission" date="2020-05" db="EMBL/GenBank/DDBJ databases">
        <title>WGS assembly of Panicum virgatum.</title>
        <authorList>
            <person name="Lovell J.T."/>
            <person name="Jenkins J."/>
            <person name="Shu S."/>
            <person name="Juenger T.E."/>
            <person name="Schmutz J."/>
        </authorList>
    </citation>
    <scope>NUCLEOTIDE SEQUENCE</scope>
    <source>
        <strain evidence="2">AP13</strain>
    </source>
</reference>
<gene>
    <name evidence="2" type="ORF">PVAP13_4NG215599</name>
</gene>
<feature type="region of interest" description="Disordered" evidence="1">
    <location>
        <begin position="35"/>
        <end position="101"/>
    </location>
</feature>
<evidence type="ECO:0000313" key="2">
    <source>
        <dbReference type="EMBL" id="KAG2606753.1"/>
    </source>
</evidence>
<feature type="region of interest" description="Disordered" evidence="1">
    <location>
        <begin position="147"/>
        <end position="167"/>
    </location>
</feature>